<dbReference type="Proteomes" id="UP000007599">
    <property type="component" value="Chromosome I"/>
</dbReference>
<evidence type="ECO:0000313" key="1">
    <source>
        <dbReference type="EMBL" id="CCG52172.1"/>
    </source>
</evidence>
<gene>
    <name evidence="1" type="ordered locus">KQS_00865</name>
</gene>
<protein>
    <submittedName>
        <fullName evidence="1">Uncharacterized protein</fullName>
    </submittedName>
</protein>
<name>H8XNQ5_FLAIG</name>
<dbReference type="PATRIC" id="fig|1094466.5.peg.167"/>
<dbReference type="KEGG" id="fin:KQS_00865"/>
<dbReference type="HOGENOM" id="CLU_2843429_0_0_10"/>
<keyword evidence="2" id="KW-1185">Reference proteome</keyword>
<evidence type="ECO:0000313" key="2">
    <source>
        <dbReference type="Proteomes" id="UP000007599"/>
    </source>
</evidence>
<reference evidence="1 2" key="1">
    <citation type="journal article" date="2012" name="J. Bacteriol.">
        <title>Complete Genome Sequence of Flavobacterium indicum GPSTA100-9T, Isolated from Warm Spring Water.</title>
        <authorList>
            <person name="Barbier P."/>
            <person name="Houel A."/>
            <person name="Loux V."/>
            <person name="Poulain J."/>
            <person name="Bernardet J.F."/>
            <person name="Touchon M."/>
            <person name="Duchaud E."/>
        </authorList>
    </citation>
    <scope>NUCLEOTIDE SEQUENCE [LARGE SCALE GENOMIC DNA]</scope>
    <source>
        <strain evidence="2">DSM 17447 / CIP 109464 / GPTSA100-9</strain>
    </source>
</reference>
<proteinExistence type="predicted"/>
<dbReference type="AlphaFoldDB" id="H8XNQ5"/>
<accession>H8XNQ5</accession>
<dbReference type="EMBL" id="HE774682">
    <property type="protein sequence ID" value="CCG52172.1"/>
    <property type="molecule type" value="Genomic_DNA"/>
</dbReference>
<sequence length="65" mass="7585">MTKKEIILKIDEALLNVDMPPETRELLIELRSEIPRIRTKEEIISLGTKWAEIITKIFIFTSTSQ</sequence>
<organism evidence="1 2">
    <name type="scientific">Flavobacterium indicum (strain DSM 17447 / CIP 109464 / GPTSA100-9)</name>
    <dbReference type="NCBI Taxonomy" id="1094466"/>
    <lineage>
        <taxon>Bacteria</taxon>
        <taxon>Pseudomonadati</taxon>
        <taxon>Bacteroidota</taxon>
        <taxon>Flavobacteriia</taxon>
        <taxon>Flavobacteriales</taxon>
        <taxon>Flavobacteriaceae</taxon>
        <taxon>Flavobacterium</taxon>
    </lineage>
</organism>
<dbReference type="STRING" id="1094466.KQS_00865"/>
<reference evidence="2" key="2">
    <citation type="submission" date="2012-03" db="EMBL/GenBank/DDBJ databases">
        <title>Complete genome sequence of Flavobacterium indicum GPTSA100-9T, isolated from warm spring water.</title>
        <authorList>
            <person name="Barbier P."/>
            <person name="Houel A."/>
            <person name="Loux V."/>
            <person name="Poulain J."/>
            <person name="Bernardet J.-F."/>
            <person name="Touchon M."/>
            <person name="Duchaud E."/>
        </authorList>
    </citation>
    <scope>NUCLEOTIDE SEQUENCE [LARGE SCALE GENOMIC DNA]</scope>
    <source>
        <strain evidence="2">DSM 17447 / CIP 109464 / GPTSA100-9</strain>
    </source>
</reference>